<accession>A0A068R287</accession>
<gene>
    <name evidence="1" type="primary">P</name>
    <name evidence="1" type="ORF">XPG1_1381</name>
</gene>
<dbReference type="EMBL" id="FO704551">
    <property type="protein sequence ID" value="CDG21036.1"/>
    <property type="molecule type" value="Genomic_DNA"/>
</dbReference>
<dbReference type="OrthoDB" id="5675790at2"/>
<name>A0A068R287_9GAMM</name>
<sequence>MNRNLVNAIKNRDGAALSRLSEGQKSNSQPVVNEDAERLVNALFRQLKQVFPAATQTNLRNESDEALAKQQWIAAFAENGIRTREQLSAGMRQARASVSPFWPSPGQFVQWCKQGEAVALGLPTEDGLYDMFRDYCNHRGWRDIEWQSNACYWMVTKIHSDMIRQNLTDSEVRKLCSRELMAMTKRIQGGEKIPEPIVQIEKKYTSSDEDSVIMNLWLIKRNLGCNLSLQEYEHQFYDERLKAISK</sequence>
<dbReference type="InterPro" id="IPR009731">
    <property type="entry name" value="P-like"/>
</dbReference>
<organism evidence="1 2">
    <name type="scientific">Xenorhabdus poinarii G6</name>
    <dbReference type="NCBI Taxonomy" id="1354304"/>
    <lineage>
        <taxon>Bacteria</taxon>
        <taxon>Pseudomonadati</taxon>
        <taxon>Pseudomonadota</taxon>
        <taxon>Gammaproteobacteria</taxon>
        <taxon>Enterobacterales</taxon>
        <taxon>Morganellaceae</taxon>
        <taxon>Xenorhabdus</taxon>
    </lineage>
</organism>
<dbReference type="AlphaFoldDB" id="A0A068R287"/>
<dbReference type="Proteomes" id="UP000032735">
    <property type="component" value="Chromosome"/>
</dbReference>
<keyword evidence="2" id="KW-1185">Reference proteome</keyword>
<dbReference type="HOGENOM" id="CLU_079822_0_0_6"/>
<evidence type="ECO:0000313" key="1">
    <source>
        <dbReference type="EMBL" id="CDG21036.1"/>
    </source>
</evidence>
<dbReference type="RefSeq" id="WP_045958305.1">
    <property type="nucleotide sequence ID" value="NZ_FO704551.1"/>
</dbReference>
<dbReference type="KEGG" id="xpo:XPG1_1381"/>
<protein>
    <submittedName>
        <fullName evidence="1">Replication protein P</fullName>
    </submittedName>
</protein>
<reference evidence="1 2" key="1">
    <citation type="submission" date="2013-07" db="EMBL/GenBank/DDBJ databases">
        <authorList>
            <person name="Genoscope - CEA"/>
        </authorList>
    </citation>
    <scope>NUCLEOTIDE SEQUENCE [LARGE SCALE GENOMIC DNA]</scope>
    <source>
        <strain evidence="1 2">G6</strain>
    </source>
</reference>
<evidence type="ECO:0000313" key="2">
    <source>
        <dbReference type="Proteomes" id="UP000032735"/>
    </source>
</evidence>
<dbReference type="GO" id="GO:0006270">
    <property type="term" value="P:DNA replication initiation"/>
    <property type="evidence" value="ECO:0007669"/>
    <property type="project" value="InterPro"/>
</dbReference>
<dbReference type="Pfam" id="PF06992">
    <property type="entry name" value="Phage_lambda_P"/>
    <property type="match status" value="1"/>
</dbReference>
<proteinExistence type="predicted"/>